<accession>A0A4R5FX67</accession>
<feature type="transmembrane region" description="Helical" evidence="1">
    <location>
        <begin position="272"/>
        <end position="290"/>
    </location>
</feature>
<feature type="transmembrane region" description="Helical" evidence="1">
    <location>
        <begin position="302"/>
        <end position="320"/>
    </location>
</feature>
<feature type="transmembrane region" description="Helical" evidence="1">
    <location>
        <begin position="183"/>
        <end position="203"/>
    </location>
</feature>
<gene>
    <name evidence="2" type="ORF">E1295_03700</name>
</gene>
<feature type="transmembrane region" description="Helical" evidence="1">
    <location>
        <begin position="112"/>
        <end position="138"/>
    </location>
</feature>
<keyword evidence="3" id="KW-1185">Reference proteome</keyword>
<dbReference type="EMBL" id="SMLD01000006">
    <property type="protein sequence ID" value="TDE59022.1"/>
    <property type="molecule type" value="Genomic_DNA"/>
</dbReference>
<dbReference type="Proteomes" id="UP000295136">
    <property type="component" value="Unassembled WGS sequence"/>
</dbReference>
<keyword evidence="1" id="KW-1133">Transmembrane helix</keyword>
<feature type="transmembrane region" description="Helical" evidence="1">
    <location>
        <begin position="150"/>
        <end position="171"/>
    </location>
</feature>
<sequence length="337" mass="35043">MQPLRVRVVSVLGIALGAPVTAEFLQAYLSSTGDALAILGGLLFFAPLYGGAALLIREVAVRTGRGWTGILLLAAAFGVAMPGVIDLALFGTQRADIPYWAALREPTLIEPLQISAFATLSWVIGHVMMSVGAPLAVHQALAPSTRGRPILGRWGIGILIVLWAIIALLVHTDGRQTYGYVPSGWQVTGVLLVVAGLVALAMSRVGRPVASRPDAGPVPVAAILAAGAVAKVSFDLLPPTWTGFAVGTALLLCVGVLLRWLSARCRWHSREIGLLGAAVIVGGAVIGFASPVPDGVPVLAKFAQNAVMLLLAFALAAVVYRRSARQVPLASQQPGDV</sequence>
<protein>
    <recommendedName>
        <fullName evidence="4">DUF998 domain-containing protein</fullName>
    </recommendedName>
</protein>
<proteinExistence type="predicted"/>
<reference evidence="2 3" key="1">
    <citation type="submission" date="2019-03" db="EMBL/GenBank/DDBJ databases">
        <title>Draft genome sequences of novel Actinobacteria.</title>
        <authorList>
            <person name="Sahin N."/>
            <person name="Ay H."/>
            <person name="Saygin H."/>
        </authorList>
    </citation>
    <scope>NUCLEOTIDE SEQUENCE [LARGE SCALE GENOMIC DNA]</scope>
    <source>
        <strain evidence="2 3">6K102</strain>
    </source>
</reference>
<name>A0A4R5FX67_9ACTN</name>
<organism evidence="2 3">
    <name type="scientific">Nonomuraea mesophila</name>
    <dbReference type="NCBI Taxonomy" id="2530382"/>
    <lineage>
        <taxon>Bacteria</taxon>
        <taxon>Bacillati</taxon>
        <taxon>Actinomycetota</taxon>
        <taxon>Actinomycetes</taxon>
        <taxon>Streptosporangiales</taxon>
        <taxon>Streptosporangiaceae</taxon>
        <taxon>Nonomuraea</taxon>
    </lineage>
</organism>
<evidence type="ECO:0008006" key="4">
    <source>
        <dbReference type="Google" id="ProtNLM"/>
    </source>
</evidence>
<feature type="transmembrane region" description="Helical" evidence="1">
    <location>
        <begin position="38"/>
        <end position="56"/>
    </location>
</feature>
<keyword evidence="1" id="KW-0812">Transmembrane</keyword>
<dbReference type="RefSeq" id="WP_132628231.1">
    <property type="nucleotide sequence ID" value="NZ_SMLD01000006.1"/>
</dbReference>
<keyword evidence="1" id="KW-0472">Membrane</keyword>
<evidence type="ECO:0000313" key="2">
    <source>
        <dbReference type="EMBL" id="TDE59022.1"/>
    </source>
</evidence>
<evidence type="ECO:0000313" key="3">
    <source>
        <dbReference type="Proteomes" id="UP000295136"/>
    </source>
</evidence>
<feature type="transmembrane region" description="Helical" evidence="1">
    <location>
        <begin position="68"/>
        <end position="92"/>
    </location>
</feature>
<evidence type="ECO:0000256" key="1">
    <source>
        <dbReference type="SAM" id="Phobius"/>
    </source>
</evidence>
<feature type="transmembrane region" description="Helical" evidence="1">
    <location>
        <begin position="240"/>
        <end position="260"/>
    </location>
</feature>
<comment type="caution">
    <text evidence="2">The sequence shown here is derived from an EMBL/GenBank/DDBJ whole genome shotgun (WGS) entry which is preliminary data.</text>
</comment>
<dbReference type="AlphaFoldDB" id="A0A4R5FX67"/>
<feature type="transmembrane region" description="Helical" evidence="1">
    <location>
        <begin position="215"/>
        <end position="234"/>
    </location>
</feature>